<organism evidence="2 3">
    <name type="scientific">Brevundimonas vesicularis</name>
    <name type="common">Pseudomonas vesicularis</name>
    <dbReference type="NCBI Taxonomy" id="41276"/>
    <lineage>
        <taxon>Bacteria</taxon>
        <taxon>Pseudomonadati</taxon>
        <taxon>Pseudomonadota</taxon>
        <taxon>Alphaproteobacteria</taxon>
        <taxon>Caulobacterales</taxon>
        <taxon>Caulobacteraceae</taxon>
        <taxon>Brevundimonas</taxon>
    </lineage>
</organism>
<evidence type="ECO:0000259" key="1">
    <source>
        <dbReference type="Pfam" id="PF04233"/>
    </source>
</evidence>
<evidence type="ECO:0000313" key="2">
    <source>
        <dbReference type="EMBL" id="MDX2334606.1"/>
    </source>
</evidence>
<accession>A0ABU4KNR2</accession>
<proteinExistence type="predicted"/>
<name>A0ABU4KNR2_BREVE</name>
<comment type="caution">
    <text evidence="2">The sequence shown here is derived from an EMBL/GenBank/DDBJ whole genome shotgun (WGS) entry which is preliminary data.</text>
</comment>
<reference evidence="2 3" key="1">
    <citation type="journal article" date="2023" name="FEMS Microbes">
        <title>Whole genomes of deep-sea sponge-associated bacteria exhibit high novel natural product potential.</title>
        <authorList>
            <person name="Hesketh-Best P.J."/>
            <person name="January G.G."/>
            <person name="Koch M.J."/>
            <person name="Warburton P.J."/>
            <person name="Howell K.L."/>
            <person name="Upton M."/>
        </authorList>
    </citation>
    <scope>NUCLEOTIDE SEQUENCE [LARGE SCALE GENOMIC DNA]</scope>
    <source>
        <strain evidence="2 3">PC206-O</strain>
    </source>
</reference>
<evidence type="ECO:0000313" key="3">
    <source>
        <dbReference type="Proteomes" id="UP001272940"/>
    </source>
</evidence>
<feature type="domain" description="Phage head morphogenesis" evidence="1">
    <location>
        <begin position="205"/>
        <end position="330"/>
    </location>
</feature>
<protein>
    <submittedName>
        <fullName evidence="2">Phage head morphogenesis protein</fullName>
    </submittedName>
</protein>
<dbReference type="InterPro" id="IPR006528">
    <property type="entry name" value="Phage_head_morphogenesis_dom"/>
</dbReference>
<gene>
    <name evidence="2" type="ORF">NJD11_06595</name>
</gene>
<dbReference type="EMBL" id="JAMYEC010000003">
    <property type="protein sequence ID" value="MDX2334606.1"/>
    <property type="molecule type" value="Genomic_DNA"/>
</dbReference>
<dbReference type="Pfam" id="PF04233">
    <property type="entry name" value="Phage_Mu_F"/>
    <property type="match status" value="1"/>
</dbReference>
<sequence>MARRPSQKRLFRELAAKYGPEVAQAFMTAIRDLTRQVEIQKLLLALERRDLDAAMQALHIDRAAFQPLEAKLVEAFTAGGQGAVATMPAAVSIGFRFDPGNQRAAAIIRETAATLITRLTQGEIDQARAFLADGMARGAGPRSLALDLVGRISRATGNREGGLIGLSGPYRDYVATARAELASMDPLLLRNYLTRNQRDRRYDRAVTRAIETGKPVPPETARTAITRYSARLVRLRGEVIARTEGLPAIRAAKHEAYQQLVDDGRIDVMDIVRGWSTTEDGRQRDTHDAMNGQEVRGLDMPFTSPSGAQMMFPGDTSRGAPASEIVACRCDEFITIRKWPL</sequence>
<dbReference type="RefSeq" id="WP_319078600.1">
    <property type="nucleotide sequence ID" value="NZ_JAMYEC010000003.1"/>
</dbReference>
<dbReference type="Proteomes" id="UP001272940">
    <property type="component" value="Unassembled WGS sequence"/>
</dbReference>
<keyword evidence="3" id="KW-1185">Reference proteome</keyword>